<accession>A0AB39QFG7</accession>
<sequence>MSRHRPLRVPAAVCWLLAGAAILTGCGTSTPTAEATPPPAAPTVTTAQAAAVVKAYDQQNNAVNAAYDEAGLTGIETPPLRTSSQALMTISKTLRQRIPRITSTAAHFVIPAQRGYPRWFLSISQRVIGGVPAPQLTYDIYYQETPADHFLAAFALTPTEQETVGPFALNSAGAATSVSSGAGLLLAPTDLGRAITSHYVRGLRGKDGFAYSAPLDDVLGNGFVLGRQALGSRGVTLTRAVSSVAPQVFALRTADGGVVAFTAVTVTDRLVAKTAKATASLRAGSNDAALLGKPAGATAGSFTIDRLEMFMTYIPTKASGTKAKVLAYSETGVSVK</sequence>
<feature type="signal peptide" evidence="1">
    <location>
        <begin position="1"/>
        <end position="35"/>
    </location>
</feature>
<reference evidence="3" key="1">
    <citation type="submission" date="2024-07" db="EMBL/GenBank/DDBJ databases">
        <authorList>
            <person name="Yu S.T."/>
        </authorList>
    </citation>
    <scope>NUCLEOTIDE SEQUENCE</scope>
    <source>
        <strain evidence="3">R39</strain>
    </source>
</reference>
<evidence type="ECO:0000313" key="3">
    <source>
        <dbReference type="EMBL" id="XDQ42088.1"/>
    </source>
</evidence>
<feature type="chain" id="PRO_5044294768" description="DUF8094 domain-containing protein" evidence="1">
    <location>
        <begin position="36"/>
        <end position="336"/>
    </location>
</feature>
<proteinExistence type="predicted"/>
<dbReference type="EMBL" id="CP163441">
    <property type="protein sequence ID" value="XDQ42088.1"/>
    <property type="molecule type" value="Genomic_DNA"/>
</dbReference>
<dbReference type="InterPro" id="IPR058407">
    <property type="entry name" value="DUF8094"/>
</dbReference>
<keyword evidence="1" id="KW-0732">Signal</keyword>
<dbReference type="RefSeq" id="WP_369221620.1">
    <property type="nucleotide sequence ID" value="NZ_CP163441.1"/>
</dbReference>
<name>A0AB39QFG7_9ACTN</name>
<gene>
    <name evidence="3" type="ORF">AB5J52_07345</name>
</gene>
<dbReference type="PROSITE" id="PS51257">
    <property type="entry name" value="PROKAR_LIPOPROTEIN"/>
    <property type="match status" value="1"/>
</dbReference>
<evidence type="ECO:0000256" key="1">
    <source>
        <dbReference type="SAM" id="SignalP"/>
    </source>
</evidence>
<dbReference type="AlphaFoldDB" id="A0AB39QFG7"/>
<dbReference type="Pfam" id="PF26366">
    <property type="entry name" value="DUF8094"/>
    <property type="match status" value="1"/>
</dbReference>
<evidence type="ECO:0000259" key="2">
    <source>
        <dbReference type="Pfam" id="PF26366"/>
    </source>
</evidence>
<protein>
    <recommendedName>
        <fullName evidence="2">DUF8094 domain-containing protein</fullName>
    </recommendedName>
</protein>
<feature type="domain" description="DUF8094" evidence="2">
    <location>
        <begin position="40"/>
        <end position="331"/>
    </location>
</feature>
<organism evidence="3">
    <name type="scientific">Streptomyces sp. R39</name>
    <dbReference type="NCBI Taxonomy" id="3238631"/>
    <lineage>
        <taxon>Bacteria</taxon>
        <taxon>Bacillati</taxon>
        <taxon>Actinomycetota</taxon>
        <taxon>Actinomycetes</taxon>
        <taxon>Kitasatosporales</taxon>
        <taxon>Streptomycetaceae</taxon>
        <taxon>Streptomyces</taxon>
    </lineage>
</organism>